<dbReference type="InterPro" id="IPR044893">
    <property type="entry name" value="RNA_pol_Rpb1_clamp_domain"/>
</dbReference>
<dbReference type="GO" id="GO:0000428">
    <property type="term" value="C:DNA-directed RNA polymerase complex"/>
    <property type="evidence" value="ECO:0007669"/>
    <property type="project" value="UniProtKB-KW"/>
</dbReference>
<keyword evidence="2 7" id="KW-0808">Transferase</keyword>
<evidence type="ECO:0000256" key="3">
    <source>
        <dbReference type="ARBA" id="ARBA00022695"/>
    </source>
</evidence>
<dbReference type="Gene3D" id="2.40.40.20">
    <property type="match status" value="1"/>
</dbReference>
<dbReference type="InterPro" id="IPR042102">
    <property type="entry name" value="RNA_pol_Rpb1_3_sf"/>
</dbReference>
<dbReference type="Pfam" id="PF00623">
    <property type="entry name" value="RNA_pol_Rpb1_2"/>
    <property type="match status" value="2"/>
</dbReference>
<name>A0ABX4MF35_9HYPH</name>
<protein>
    <recommendedName>
        <fullName evidence="7">DNA-directed RNA polymerase subunit</fullName>
        <ecNumber evidence="7">2.7.7.6</ecNumber>
    </recommendedName>
</protein>
<evidence type="ECO:0000256" key="2">
    <source>
        <dbReference type="ARBA" id="ARBA00022679"/>
    </source>
</evidence>
<evidence type="ECO:0000256" key="6">
    <source>
        <dbReference type="ARBA" id="ARBA00048552"/>
    </source>
</evidence>
<dbReference type="InterPro" id="IPR045867">
    <property type="entry name" value="DNA-dir_RpoC_beta_prime"/>
</dbReference>
<dbReference type="Pfam" id="PF04983">
    <property type="entry name" value="RNA_pol_Rpb1_3"/>
    <property type="match status" value="1"/>
</dbReference>
<dbReference type="Gene3D" id="2.40.50.100">
    <property type="match status" value="1"/>
</dbReference>
<dbReference type="Gene3D" id="1.10.274.100">
    <property type="entry name" value="RNA polymerase Rpb1, domain 3"/>
    <property type="match status" value="2"/>
</dbReference>
<comment type="function">
    <text evidence="7">DNA-dependent RNA polymerase catalyzes the transcription of DNA into RNA using the four ribonucleoside triphosphates as substrates.</text>
</comment>
<keyword evidence="5 7" id="KW-0804">Transcription</keyword>
<evidence type="ECO:0000313" key="9">
    <source>
        <dbReference type="EMBL" id="PIM95076.1"/>
    </source>
</evidence>
<dbReference type="Pfam" id="PF04998">
    <property type="entry name" value="RNA_pol_Rpb1_5"/>
    <property type="match status" value="1"/>
</dbReference>
<comment type="similarity">
    <text evidence="7">Belongs to the RNA polymerase beta' chain family.</text>
</comment>
<dbReference type="SMART" id="SM00663">
    <property type="entry name" value="RPOLA_N"/>
    <property type="match status" value="1"/>
</dbReference>
<dbReference type="PANTHER" id="PTHR19376:SF54">
    <property type="entry name" value="DNA-DIRECTED RNA POLYMERASE SUBUNIT BETA"/>
    <property type="match status" value="1"/>
</dbReference>
<keyword evidence="10" id="KW-1185">Reference proteome</keyword>
<accession>A0ABX4MF35</accession>
<comment type="catalytic activity">
    <reaction evidence="6 7">
        <text>RNA(n) + a ribonucleoside 5'-triphosphate = RNA(n+1) + diphosphate</text>
        <dbReference type="Rhea" id="RHEA:21248"/>
        <dbReference type="Rhea" id="RHEA-COMP:14527"/>
        <dbReference type="Rhea" id="RHEA-COMP:17342"/>
        <dbReference type="ChEBI" id="CHEBI:33019"/>
        <dbReference type="ChEBI" id="CHEBI:61557"/>
        <dbReference type="ChEBI" id="CHEBI:140395"/>
        <dbReference type="EC" id="2.7.7.6"/>
    </reaction>
</comment>
<dbReference type="Pfam" id="PF04997">
    <property type="entry name" value="RNA_pol_Rpb1_1"/>
    <property type="match status" value="1"/>
</dbReference>
<dbReference type="GO" id="GO:0003899">
    <property type="term" value="F:DNA-directed RNA polymerase activity"/>
    <property type="evidence" value="ECO:0007669"/>
    <property type="project" value="UniProtKB-EC"/>
</dbReference>
<dbReference type="InterPro" id="IPR006592">
    <property type="entry name" value="RNA_pol_N"/>
</dbReference>
<organism evidence="9 10">
    <name type="scientific">Candidatus Hodgkinia cicadicola</name>
    <dbReference type="NCBI Taxonomy" id="573658"/>
    <lineage>
        <taxon>Bacteria</taxon>
        <taxon>Pseudomonadati</taxon>
        <taxon>Pseudomonadota</taxon>
        <taxon>Alphaproteobacteria</taxon>
        <taxon>Hyphomicrobiales</taxon>
        <taxon>Candidatus Hodgkinia</taxon>
    </lineage>
</organism>
<evidence type="ECO:0000256" key="1">
    <source>
        <dbReference type="ARBA" id="ARBA00022478"/>
    </source>
</evidence>
<evidence type="ECO:0000313" key="10">
    <source>
        <dbReference type="Proteomes" id="UP000229707"/>
    </source>
</evidence>
<dbReference type="Gene3D" id="1.10.150.390">
    <property type="match status" value="1"/>
</dbReference>
<sequence length="1324" mass="148238">MLSIKFEIASPETILSWSYGEVCNSGCLDGGGKPIMDGLFCPKIFGSRNKHECLCETPTLTQSFDCMVCHVCLGGNKTKLRSRFGHVNLATPVVHTLFYKTMPNILGSLLSMDVGTIRDLIGCKLHVIKRCDTQEFEDGQIISTEVYRRLWMEKRSYEVVSGGVAILLLLSKVQLKETKQSWIDSKHNVKSREILEDIDKNIEVVDGFINNKVSLDLMVIKVLPVLPVELRPSVVLDGNKSVSSDLNELYKGIINANNVVIANIEGQRDGVTDFDEYVIALEHLQRNVDSLIDNSQGLDGSMGYNNVALKSLTEMLKGKRGMFRLNILGKRVDYSGRSVIVPGPSLSINECAIPRSMAAELFKPFIHSKLMLDHRVRWNKAVAYLLDCDHQMVYKILEEIVKYCPVLLNRAPTLHKLSMRSFWVKLTNEKVIRLHPLVCAGFNADFDGDQMAVHVPLSQKARIEATTLLMAGNNVLHPAHGDPCVLPSQDMILGLYYMSLTSSEQKNICFTSYSEVITALAHNKVGLHTKVRFTVIKNHIRITLFTTPGRLLISKLIPNKCGFIYEWNHPGFNKQFVYDVIEMVNKTCGWQQMVEFCERLMRLGFKYATQSGLSLSRSEFDTSDYKNDLLKQVRSIINKAWSNVCNKSKLPMFWPIWHKILANIYDNIDLKVYDNSLNQMSIQMIVNSGARSTLSQTQQLLGSRGYVVDFDGQRSRMPILNSYNEGLSLIQFFCCTYSSRRGLMDTALKTANSGYLTRKLVESTREWVIDEVDCCAKDGLGVEPIIDLEFIKNRLIGRYLVKNILSNGKIIARRNELITATNISEILTCCGNQLWIRSPLTCQAKSGVCKLCYGVELSSGNMAQYGEPVGVLAAQSIGEPGTQLTLRTFHGLTETEANVHSQNFEGCLMSPLSGVVKIEHLSCVCSNSCDIIVSTSKCVLSVLRNTHEIWSYKLSWGTRLLVNNGKNVNIGEVLCFNSIGSNNILVLTNGIITFEDLKYGLNLTKSCTDPSNLVKRSIKTKLLNNKIPLVCLNIGTHIKLCWSSVWDKLDCLVKPGSDVNIFDILFEVMVCCANGSKPTLIEGFERLSKLFDNSIAEDNAAVICGTDSVLRYGTDGNGDETFVIDPVRLDERPLVFSDVNVKPLVGNNGRMKQGWVVISGENDLMNYAEAYGFNNLYNYFVETVQEIYGQQGVSVNGKHIEMVLRQMMNITSICDSGNSTLSVNKHYDWQDFARINRYVNTLAGKVAVGRRKIVGVTECCTNKNSILSTVSFQGSIKTILKAIISGNDYRITDIKDRIILGKLPFVGTGFIMNKTQRTRYPDDR</sequence>
<dbReference type="InterPro" id="IPR007080">
    <property type="entry name" value="RNA_pol_Rpb1_1"/>
</dbReference>
<dbReference type="EC" id="2.7.7.6" evidence="7"/>
<dbReference type="Gene3D" id="1.10.1790.20">
    <property type="match status" value="1"/>
</dbReference>
<dbReference type="EMBL" id="NXGL01000010">
    <property type="protein sequence ID" value="PIM95076.1"/>
    <property type="molecule type" value="Genomic_DNA"/>
</dbReference>
<dbReference type="Gene3D" id="4.10.860.120">
    <property type="entry name" value="RNA polymerase II, clamp domain"/>
    <property type="match status" value="1"/>
</dbReference>
<reference evidence="9" key="1">
    <citation type="submission" date="2017-09" db="EMBL/GenBank/DDBJ databases">
        <authorList>
            <person name="Campbell M.A."/>
            <person name="Lukasik P."/>
            <person name="Simon C."/>
            <person name="McCutcheon J.P."/>
        </authorList>
    </citation>
    <scope>NUCLEOTIDE SEQUENCE [LARGE SCALE GENOMIC DNA]</scope>
    <source>
        <strain evidence="9">MAGCAS</strain>
    </source>
</reference>
<dbReference type="InterPro" id="IPR000722">
    <property type="entry name" value="RNA_pol_asu"/>
</dbReference>
<dbReference type="Proteomes" id="UP000229707">
    <property type="component" value="Unassembled WGS sequence"/>
</dbReference>
<dbReference type="Gene3D" id="1.10.132.30">
    <property type="match status" value="1"/>
</dbReference>
<dbReference type="SUPFAM" id="SSF64484">
    <property type="entry name" value="beta and beta-prime subunits of DNA dependent RNA-polymerase"/>
    <property type="match status" value="1"/>
</dbReference>
<feature type="domain" description="RNA polymerase N-terminal" evidence="8">
    <location>
        <begin position="216"/>
        <end position="499"/>
    </location>
</feature>
<dbReference type="Gene3D" id="1.10.40.90">
    <property type="match status" value="1"/>
</dbReference>
<keyword evidence="3 7" id="KW-0548">Nucleotidyltransferase</keyword>
<evidence type="ECO:0000259" key="8">
    <source>
        <dbReference type="SMART" id="SM00663"/>
    </source>
</evidence>
<keyword evidence="1 7" id="KW-0240">DNA-directed RNA polymerase</keyword>
<keyword evidence="4" id="KW-0479">Metal-binding</keyword>
<dbReference type="InterPro" id="IPR007066">
    <property type="entry name" value="RNA_pol_Rpb1_3"/>
</dbReference>
<gene>
    <name evidence="9" type="primary">rpoC</name>
    <name evidence="9" type="ORF">MAGCAS_97</name>
</gene>
<evidence type="ECO:0000256" key="4">
    <source>
        <dbReference type="ARBA" id="ARBA00022723"/>
    </source>
</evidence>
<dbReference type="InterPro" id="IPR038120">
    <property type="entry name" value="Rpb1_funnel_sf"/>
</dbReference>
<dbReference type="InterPro" id="IPR007081">
    <property type="entry name" value="RNA_pol_Rpb1_5"/>
</dbReference>
<evidence type="ECO:0000256" key="7">
    <source>
        <dbReference type="RuleBase" id="RU004279"/>
    </source>
</evidence>
<proteinExistence type="inferred from homology"/>
<comment type="caution">
    <text evidence="9">The sequence shown here is derived from an EMBL/GenBank/DDBJ whole genome shotgun (WGS) entry which is preliminary data.</text>
</comment>
<dbReference type="PANTHER" id="PTHR19376">
    <property type="entry name" value="DNA-DIRECTED RNA POLYMERASE"/>
    <property type="match status" value="1"/>
</dbReference>
<evidence type="ECO:0000256" key="5">
    <source>
        <dbReference type="ARBA" id="ARBA00023163"/>
    </source>
</evidence>